<accession>A0A521FTY3</accession>
<dbReference type="Proteomes" id="UP000320300">
    <property type="component" value="Unassembled WGS sequence"/>
</dbReference>
<reference evidence="1 2" key="1">
    <citation type="submission" date="2017-05" db="EMBL/GenBank/DDBJ databases">
        <authorList>
            <person name="Varghese N."/>
            <person name="Submissions S."/>
        </authorList>
    </citation>
    <scope>NUCLEOTIDE SEQUENCE [LARGE SCALE GENOMIC DNA]</scope>
    <source>
        <strain evidence="1 2">DSM 19036</strain>
    </source>
</reference>
<evidence type="ECO:0000313" key="2">
    <source>
        <dbReference type="Proteomes" id="UP000320300"/>
    </source>
</evidence>
<gene>
    <name evidence="1" type="ORF">SAMN06265348_12416</name>
</gene>
<organism evidence="1 2">
    <name type="scientific">Pedobacter westerhofensis</name>
    <dbReference type="NCBI Taxonomy" id="425512"/>
    <lineage>
        <taxon>Bacteria</taxon>
        <taxon>Pseudomonadati</taxon>
        <taxon>Bacteroidota</taxon>
        <taxon>Sphingobacteriia</taxon>
        <taxon>Sphingobacteriales</taxon>
        <taxon>Sphingobacteriaceae</taxon>
        <taxon>Pedobacter</taxon>
    </lineage>
</organism>
<proteinExistence type="predicted"/>
<protein>
    <submittedName>
        <fullName evidence="1">Uncharacterized protein</fullName>
    </submittedName>
</protein>
<keyword evidence="2" id="KW-1185">Reference proteome</keyword>
<sequence>MNAILFDFSIKIIKQVFILLIKAYLAHEGVKINIIQIEDRPYTSHFGVIEQKKPCTTARPHR</sequence>
<evidence type="ECO:0000313" key="1">
    <source>
        <dbReference type="EMBL" id="SMO99623.1"/>
    </source>
</evidence>
<dbReference type="AlphaFoldDB" id="A0A521FTY3"/>
<dbReference type="EMBL" id="FXTN01000024">
    <property type="protein sequence ID" value="SMO99623.1"/>
    <property type="molecule type" value="Genomic_DNA"/>
</dbReference>
<name>A0A521FTY3_9SPHI</name>